<feature type="domain" description="Transcription regulator PadR N-terminal" evidence="1">
    <location>
        <begin position="8"/>
        <end position="83"/>
    </location>
</feature>
<reference evidence="3 4" key="1">
    <citation type="submission" date="2024-11" db="EMBL/GenBank/DDBJ databases">
        <authorList>
            <person name="Heng Y.C."/>
            <person name="Lim A.C.H."/>
            <person name="Lee J.K.Y."/>
            <person name="Kittelmann S."/>
        </authorList>
    </citation>
    <scope>NUCLEOTIDE SEQUENCE [LARGE SCALE GENOMIC DNA]</scope>
    <source>
        <strain evidence="3 4">WILCCON 0202</strain>
    </source>
</reference>
<dbReference type="Proteomes" id="UP001623661">
    <property type="component" value="Unassembled WGS sequence"/>
</dbReference>
<organism evidence="3 4">
    <name type="scientific">Candidatus Clostridium radicumherbarum</name>
    <dbReference type="NCBI Taxonomy" id="3381662"/>
    <lineage>
        <taxon>Bacteria</taxon>
        <taxon>Bacillati</taxon>
        <taxon>Bacillota</taxon>
        <taxon>Clostridia</taxon>
        <taxon>Eubacteriales</taxon>
        <taxon>Clostridiaceae</taxon>
        <taxon>Clostridium</taxon>
    </lineage>
</organism>
<gene>
    <name evidence="3" type="ORF">ACJDUH_08305</name>
</gene>
<evidence type="ECO:0000313" key="4">
    <source>
        <dbReference type="Proteomes" id="UP001623661"/>
    </source>
</evidence>
<keyword evidence="4" id="KW-1185">Reference proteome</keyword>
<dbReference type="SUPFAM" id="SSF46785">
    <property type="entry name" value="Winged helix' DNA-binding domain"/>
    <property type="match status" value="1"/>
</dbReference>
<dbReference type="InterPro" id="IPR036388">
    <property type="entry name" value="WH-like_DNA-bd_sf"/>
</dbReference>
<dbReference type="Pfam" id="PF03551">
    <property type="entry name" value="PadR"/>
    <property type="match status" value="1"/>
</dbReference>
<comment type="caution">
    <text evidence="3">The sequence shown here is derived from an EMBL/GenBank/DDBJ whole genome shotgun (WGS) entry which is preliminary data.</text>
</comment>
<dbReference type="PANTHER" id="PTHR43252">
    <property type="entry name" value="TRANSCRIPTIONAL REGULATOR YQJI"/>
    <property type="match status" value="1"/>
</dbReference>
<evidence type="ECO:0000313" key="3">
    <source>
        <dbReference type="EMBL" id="MFL0268102.1"/>
    </source>
</evidence>
<dbReference type="InterPro" id="IPR018309">
    <property type="entry name" value="Tscrpt_reg_PadR_C"/>
</dbReference>
<evidence type="ECO:0000259" key="1">
    <source>
        <dbReference type="Pfam" id="PF03551"/>
    </source>
</evidence>
<dbReference type="Pfam" id="PF10400">
    <property type="entry name" value="Vir_act_alpha_C"/>
    <property type="match status" value="1"/>
</dbReference>
<proteinExistence type="predicted"/>
<dbReference type="RefSeq" id="WP_406764685.1">
    <property type="nucleotide sequence ID" value="NZ_JBJHZY010000001.1"/>
</dbReference>
<dbReference type="Gene3D" id="1.10.10.10">
    <property type="entry name" value="Winged helix-like DNA-binding domain superfamily/Winged helix DNA-binding domain"/>
    <property type="match status" value="1"/>
</dbReference>
<accession>A0ABW8TQU3</accession>
<sequence length="181" mass="21660">MKKTRYVLLGLLQEENLSGYELKKIIDIRMSFFWQESYGQIYPELSKMAEEGLVEISHREIEGDLKREKINYKITSKGTNEFKRWMEQENEKDTVRSEVLLKLYLSTSKNISEMQRHIIKFKEQSEEKLKLFNLFEAELKQVIDLHNNHKQILSVLDLGIRQAKLYIDWSEEILKNLESEE</sequence>
<protein>
    <submittedName>
        <fullName evidence="3">PadR family transcriptional regulator</fullName>
    </submittedName>
</protein>
<feature type="domain" description="Transcription regulator PadR C-terminal" evidence="2">
    <location>
        <begin position="95"/>
        <end position="178"/>
    </location>
</feature>
<name>A0ABW8TQU3_9CLOT</name>
<evidence type="ECO:0000259" key="2">
    <source>
        <dbReference type="Pfam" id="PF10400"/>
    </source>
</evidence>
<dbReference type="PANTHER" id="PTHR43252:SF6">
    <property type="entry name" value="NEGATIVE TRANSCRIPTION REGULATOR PADR"/>
    <property type="match status" value="1"/>
</dbReference>
<dbReference type="EMBL" id="JBJHZY010000001">
    <property type="protein sequence ID" value="MFL0268102.1"/>
    <property type="molecule type" value="Genomic_DNA"/>
</dbReference>
<dbReference type="InterPro" id="IPR036390">
    <property type="entry name" value="WH_DNA-bd_sf"/>
</dbReference>
<dbReference type="InterPro" id="IPR005149">
    <property type="entry name" value="Tscrpt_reg_PadR_N"/>
</dbReference>
<dbReference type="Gene3D" id="6.10.140.190">
    <property type="match status" value="1"/>
</dbReference>